<dbReference type="AlphaFoldDB" id="W6NDE2"/>
<comment type="caution">
    <text evidence="1">The sequence shown here is derived from an EMBL/GenBank/DDBJ whole genome shotgun (WGS) entry which is preliminary data.</text>
</comment>
<reference evidence="1 2" key="1">
    <citation type="journal article" date="2015" name="Genome Announc.">
        <title>Draft Genome Sequence of Clostridium tyrobutyricum Strain DIVETGP, Isolated from Cow's Milk for Grana Padano Production.</title>
        <authorList>
            <person name="Soggiu A."/>
            <person name="Piras C."/>
            <person name="Gaiarsa S."/>
            <person name="Sassera D."/>
            <person name="Roncada P."/>
            <person name="Bendixen E."/>
            <person name="Brasca M."/>
            <person name="Bonizzi L."/>
        </authorList>
    </citation>
    <scope>NUCLEOTIDE SEQUENCE [LARGE SCALE GENOMIC DNA]</scope>
    <source>
        <strain evidence="1 2">DIVETGP</strain>
    </source>
</reference>
<organism evidence="1 2">
    <name type="scientific">Clostridium tyrobutyricum DIVETGP</name>
    <dbReference type="NCBI Taxonomy" id="1408889"/>
    <lineage>
        <taxon>Bacteria</taxon>
        <taxon>Bacillati</taxon>
        <taxon>Bacillota</taxon>
        <taxon>Clostridia</taxon>
        <taxon>Eubacteriales</taxon>
        <taxon>Clostridiaceae</taxon>
        <taxon>Clostridium</taxon>
    </lineage>
</organism>
<name>W6NDE2_CLOTY</name>
<gene>
    <name evidence="1" type="ORF">CTDIVETGP_0087</name>
</gene>
<proteinExistence type="predicted"/>
<evidence type="ECO:0000313" key="1">
    <source>
        <dbReference type="EMBL" id="CDL90017.1"/>
    </source>
</evidence>
<dbReference type="Proteomes" id="UP000019482">
    <property type="component" value="Unassembled WGS sequence"/>
</dbReference>
<dbReference type="RefSeq" id="WP_017895992.1">
    <property type="nucleotide sequence ID" value="NZ_CBXI010000003.1"/>
</dbReference>
<accession>W6NDE2</accession>
<protein>
    <submittedName>
        <fullName evidence="1">Uncharacterized protein</fullName>
    </submittedName>
</protein>
<dbReference type="EMBL" id="CBXI010000003">
    <property type="protein sequence ID" value="CDL90017.1"/>
    <property type="molecule type" value="Genomic_DNA"/>
</dbReference>
<dbReference type="GeneID" id="29420679"/>
<keyword evidence="2" id="KW-1185">Reference proteome</keyword>
<sequence length="89" mass="9777">MRSSKNLELSREQIESILGKATTLPVFELRLICYAISEGGSVVISKKNMATITGTSYRNVHLAMKKVNFKGLAVLDKLEGTVYTLEVTA</sequence>
<evidence type="ECO:0000313" key="2">
    <source>
        <dbReference type="Proteomes" id="UP000019482"/>
    </source>
</evidence>